<dbReference type="SMART" id="SM00086">
    <property type="entry name" value="PAC"/>
    <property type="match status" value="2"/>
</dbReference>
<dbReference type="InterPro" id="IPR000160">
    <property type="entry name" value="GGDEF_dom"/>
</dbReference>
<dbReference type="NCBIfam" id="TIGR00254">
    <property type="entry name" value="GGDEF"/>
    <property type="match status" value="1"/>
</dbReference>
<dbReference type="Gene3D" id="3.30.450.350">
    <property type="entry name" value="CHASE domain"/>
    <property type="match status" value="1"/>
</dbReference>
<dbReference type="InterPro" id="IPR000014">
    <property type="entry name" value="PAS"/>
</dbReference>
<feature type="transmembrane region" description="Helical" evidence="8">
    <location>
        <begin position="20"/>
        <end position="41"/>
    </location>
</feature>
<keyword evidence="6 8" id="KW-0472">Membrane</keyword>
<dbReference type="GO" id="GO:0007165">
    <property type="term" value="P:signal transduction"/>
    <property type="evidence" value="ECO:0007669"/>
    <property type="project" value="UniProtKB-ARBA"/>
</dbReference>
<feature type="domain" description="PAC" evidence="10">
    <location>
        <begin position="454"/>
        <end position="506"/>
    </location>
</feature>
<dbReference type="PROSITE" id="PS50887">
    <property type="entry name" value="GGDEF"/>
    <property type="match status" value="1"/>
</dbReference>
<dbReference type="FunFam" id="3.30.70.270:FF:000001">
    <property type="entry name" value="Diguanylate cyclase domain protein"/>
    <property type="match status" value="1"/>
</dbReference>
<keyword evidence="4 8" id="KW-0812">Transmembrane</keyword>
<dbReference type="SMART" id="SM00267">
    <property type="entry name" value="GGDEF"/>
    <property type="match status" value="1"/>
</dbReference>
<dbReference type="Pfam" id="PF00990">
    <property type="entry name" value="GGDEF"/>
    <property type="match status" value="1"/>
</dbReference>
<protein>
    <recommendedName>
        <fullName evidence="3">diguanylate cyclase</fullName>
        <ecNumber evidence="3">2.7.7.65</ecNumber>
    </recommendedName>
</protein>
<gene>
    <name evidence="13" type="ORF">SAMN05216230_11023</name>
</gene>
<proteinExistence type="predicted"/>
<dbReference type="SMART" id="SM01079">
    <property type="entry name" value="CHASE"/>
    <property type="match status" value="1"/>
</dbReference>
<feature type="domain" description="PAC" evidence="10">
    <location>
        <begin position="586"/>
        <end position="637"/>
    </location>
</feature>
<dbReference type="InterPro" id="IPR042240">
    <property type="entry name" value="CHASE_sf"/>
</dbReference>
<name>A0A1H9QRP2_9PSED</name>
<feature type="domain" description="PAS" evidence="9">
    <location>
        <begin position="364"/>
        <end position="436"/>
    </location>
</feature>
<comment type="subcellular location">
    <subcellularLocation>
        <location evidence="2">Cell inner membrane</location>
    </subcellularLocation>
</comment>
<dbReference type="PROSITE" id="PS50839">
    <property type="entry name" value="CHASE"/>
    <property type="match status" value="1"/>
</dbReference>
<sequence length="799" mass="88223">MSNPGVPAKPLGLFGDELSAWGVALAALVAGALLTAALAMATQTFFKQQLRQRFELLASERYSRIVERFEEQELRLDGLRRFITYSSEVTPYAFDGYARPLLHRTQAYSWAPRVASGQRSAFEQRSSALLGQPYQIRDLDAQGRLQPAAMRDHYYPILYTQAASHEAQPYGFDLGGQAPRAAPLARAQARGSMAVSAPLDMINVQPTYTRGLLMVAPVFGDEASANGLPRGYVMALLSLHQLIAESLPTVADDNLVVRILDLSNEGGHEVLFDSGGPPARMGLASSHLLHLADHHYQLDIRPSQDFLLANQSSAVPVVALLGGLLSVLLALLLYSLFSQRQRALGLVARRTAELRVSEQSLRETHNQLRSVLDAATQVAIIATSLRGVIGTFNAGAERMLGYSASEALGQLRLEDLVLADELHQRAHALSQRFGREVGAGQAMFAETAQEGGAQPADWTLVRKDGSHLLANMLVTAVLDEQGLWVGYLAICIDVTERRRVHEALAARDRLLEKLSAEVPGGIYQYRLDADGHSCFPYASQGLHEIYEVDLAVLREDATAVFERIHPDDLERVRRSVRYSAEHLTPWREEYRVCLPQAGLRWVRGEATPEIGEHGSTLWHGYLTDISDLKRVEEELRALSVTDALTGIYNRRYFQERLRNELDRAQREGLDLAVIMLDIDHFKRINDQFGHAVGDHVLRSLCQRIAHRLRRTDVFCRLGGEEFMVLCPGSSAEQARVLAQELWRGVRSVPVEGVGRVTASFGVAGWRAGEGADALLLRADAGVYAAKQGGRDRVEGELLS</sequence>
<dbReference type="GO" id="GO:0005886">
    <property type="term" value="C:plasma membrane"/>
    <property type="evidence" value="ECO:0007669"/>
    <property type="project" value="UniProtKB-SubCell"/>
</dbReference>
<accession>A0A1H9QRP2</accession>
<dbReference type="PANTHER" id="PTHR45138:SF9">
    <property type="entry name" value="DIGUANYLATE CYCLASE DGCM-RELATED"/>
    <property type="match status" value="1"/>
</dbReference>
<dbReference type="EMBL" id="FOEQ01000010">
    <property type="protein sequence ID" value="SER63110.1"/>
    <property type="molecule type" value="Genomic_DNA"/>
</dbReference>
<dbReference type="SUPFAM" id="SSF55785">
    <property type="entry name" value="PYP-like sensor domain (PAS domain)"/>
    <property type="match status" value="2"/>
</dbReference>
<evidence type="ECO:0000256" key="5">
    <source>
        <dbReference type="ARBA" id="ARBA00022989"/>
    </source>
</evidence>
<evidence type="ECO:0000259" key="12">
    <source>
        <dbReference type="PROSITE" id="PS50887"/>
    </source>
</evidence>
<dbReference type="InterPro" id="IPR029787">
    <property type="entry name" value="Nucleotide_cyclase"/>
</dbReference>
<evidence type="ECO:0000256" key="2">
    <source>
        <dbReference type="ARBA" id="ARBA00004533"/>
    </source>
</evidence>
<evidence type="ECO:0000256" key="8">
    <source>
        <dbReference type="SAM" id="Phobius"/>
    </source>
</evidence>
<dbReference type="SMART" id="SM00091">
    <property type="entry name" value="PAS"/>
    <property type="match status" value="2"/>
</dbReference>
<dbReference type="InterPro" id="IPR013767">
    <property type="entry name" value="PAS_fold"/>
</dbReference>
<dbReference type="SUPFAM" id="SSF55073">
    <property type="entry name" value="Nucleotide cyclase"/>
    <property type="match status" value="1"/>
</dbReference>
<evidence type="ECO:0000256" key="1">
    <source>
        <dbReference type="ARBA" id="ARBA00001946"/>
    </source>
</evidence>
<evidence type="ECO:0000259" key="9">
    <source>
        <dbReference type="PROSITE" id="PS50112"/>
    </source>
</evidence>
<dbReference type="GO" id="GO:0006355">
    <property type="term" value="P:regulation of DNA-templated transcription"/>
    <property type="evidence" value="ECO:0007669"/>
    <property type="project" value="InterPro"/>
</dbReference>
<dbReference type="InterPro" id="IPR050469">
    <property type="entry name" value="Diguanylate_Cyclase"/>
</dbReference>
<dbReference type="EC" id="2.7.7.65" evidence="3"/>
<evidence type="ECO:0000259" key="10">
    <source>
        <dbReference type="PROSITE" id="PS50113"/>
    </source>
</evidence>
<dbReference type="CDD" id="cd00130">
    <property type="entry name" value="PAS"/>
    <property type="match status" value="2"/>
</dbReference>
<evidence type="ECO:0000313" key="13">
    <source>
        <dbReference type="EMBL" id="SER63110.1"/>
    </source>
</evidence>
<evidence type="ECO:0000259" key="11">
    <source>
        <dbReference type="PROSITE" id="PS50839"/>
    </source>
</evidence>
<organism evidence="13 14">
    <name type="scientific">Pseudomonas soli</name>
    <dbReference type="NCBI Taxonomy" id="1306993"/>
    <lineage>
        <taxon>Bacteria</taxon>
        <taxon>Pseudomonadati</taxon>
        <taxon>Pseudomonadota</taxon>
        <taxon>Gammaproteobacteria</taxon>
        <taxon>Pseudomonadales</taxon>
        <taxon>Pseudomonadaceae</taxon>
        <taxon>Pseudomonas</taxon>
    </lineage>
</organism>
<dbReference type="PANTHER" id="PTHR45138">
    <property type="entry name" value="REGULATORY COMPONENTS OF SENSORY TRANSDUCTION SYSTEM"/>
    <property type="match status" value="1"/>
</dbReference>
<dbReference type="Pfam" id="PF03924">
    <property type="entry name" value="CHASE"/>
    <property type="match status" value="1"/>
</dbReference>
<dbReference type="InterPro" id="IPR013655">
    <property type="entry name" value="PAS_fold_3"/>
</dbReference>
<reference evidence="13 14" key="1">
    <citation type="submission" date="2016-10" db="EMBL/GenBank/DDBJ databases">
        <authorList>
            <person name="de Groot N.N."/>
        </authorList>
    </citation>
    <scope>NUCLEOTIDE SEQUENCE [LARGE SCALE GENOMIC DNA]</scope>
    <source>
        <strain evidence="13 14">LMG 27941</strain>
    </source>
</reference>
<dbReference type="Pfam" id="PF08447">
    <property type="entry name" value="PAS_3"/>
    <property type="match status" value="1"/>
</dbReference>
<evidence type="ECO:0000256" key="7">
    <source>
        <dbReference type="ARBA" id="ARBA00034247"/>
    </source>
</evidence>
<comment type="cofactor">
    <cofactor evidence="1">
        <name>Mg(2+)</name>
        <dbReference type="ChEBI" id="CHEBI:18420"/>
    </cofactor>
</comment>
<comment type="catalytic activity">
    <reaction evidence="7">
        <text>2 GTP = 3',3'-c-di-GMP + 2 diphosphate</text>
        <dbReference type="Rhea" id="RHEA:24898"/>
        <dbReference type="ChEBI" id="CHEBI:33019"/>
        <dbReference type="ChEBI" id="CHEBI:37565"/>
        <dbReference type="ChEBI" id="CHEBI:58805"/>
        <dbReference type="EC" id="2.7.7.65"/>
    </reaction>
</comment>
<dbReference type="Gene3D" id="3.30.70.270">
    <property type="match status" value="1"/>
</dbReference>
<dbReference type="InterPro" id="IPR006189">
    <property type="entry name" value="CHASE_dom"/>
</dbReference>
<dbReference type="NCBIfam" id="TIGR00229">
    <property type="entry name" value="sensory_box"/>
    <property type="match status" value="1"/>
</dbReference>
<dbReference type="Pfam" id="PF00989">
    <property type="entry name" value="PAS"/>
    <property type="match status" value="1"/>
</dbReference>
<evidence type="ECO:0000256" key="3">
    <source>
        <dbReference type="ARBA" id="ARBA00012528"/>
    </source>
</evidence>
<feature type="domain" description="GGDEF" evidence="12">
    <location>
        <begin position="669"/>
        <end position="798"/>
    </location>
</feature>
<dbReference type="InterPro" id="IPR035965">
    <property type="entry name" value="PAS-like_dom_sf"/>
</dbReference>
<feature type="domain" description="CHASE" evidence="11">
    <location>
        <begin position="106"/>
        <end position="274"/>
    </location>
</feature>
<dbReference type="InterPro" id="IPR000700">
    <property type="entry name" value="PAS-assoc_C"/>
</dbReference>
<feature type="transmembrane region" description="Helical" evidence="8">
    <location>
        <begin position="314"/>
        <end position="337"/>
    </location>
</feature>
<evidence type="ECO:0000313" key="14">
    <source>
        <dbReference type="Proteomes" id="UP000199221"/>
    </source>
</evidence>
<dbReference type="Proteomes" id="UP000199221">
    <property type="component" value="Unassembled WGS sequence"/>
</dbReference>
<keyword evidence="5 8" id="KW-1133">Transmembrane helix</keyword>
<dbReference type="GO" id="GO:0052621">
    <property type="term" value="F:diguanylate cyclase activity"/>
    <property type="evidence" value="ECO:0007669"/>
    <property type="project" value="UniProtKB-EC"/>
</dbReference>
<dbReference type="AlphaFoldDB" id="A0A1H9QRP2"/>
<dbReference type="Gene3D" id="3.30.450.20">
    <property type="entry name" value="PAS domain"/>
    <property type="match status" value="2"/>
</dbReference>
<evidence type="ECO:0000256" key="6">
    <source>
        <dbReference type="ARBA" id="ARBA00023136"/>
    </source>
</evidence>
<dbReference type="GO" id="GO:1902201">
    <property type="term" value="P:negative regulation of bacterial-type flagellum-dependent cell motility"/>
    <property type="evidence" value="ECO:0007669"/>
    <property type="project" value="TreeGrafter"/>
</dbReference>
<dbReference type="InterPro" id="IPR043128">
    <property type="entry name" value="Rev_trsase/Diguanyl_cyclase"/>
</dbReference>
<dbReference type="GO" id="GO:0043709">
    <property type="term" value="P:cell adhesion involved in single-species biofilm formation"/>
    <property type="evidence" value="ECO:0007669"/>
    <property type="project" value="TreeGrafter"/>
</dbReference>
<evidence type="ECO:0000256" key="4">
    <source>
        <dbReference type="ARBA" id="ARBA00022692"/>
    </source>
</evidence>
<dbReference type="InterPro" id="IPR001610">
    <property type="entry name" value="PAC"/>
</dbReference>
<dbReference type="CDD" id="cd01949">
    <property type="entry name" value="GGDEF"/>
    <property type="match status" value="1"/>
</dbReference>
<dbReference type="PROSITE" id="PS50113">
    <property type="entry name" value="PAC"/>
    <property type="match status" value="2"/>
</dbReference>
<dbReference type="RefSeq" id="WP_094012045.1">
    <property type="nucleotide sequence ID" value="NZ_FOEQ01000010.1"/>
</dbReference>
<dbReference type="PROSITE" id="PS50112">
    <property type="entry name" value="PAS"/>
    <property type="match status" value="1"/>
</dbReference>